<comment type="caution">
    <text evidence="1">The sequence shown here is derived from an EMBL/GenBank/DDBJ whole genome shotgun (WGS) entry which is preliminary data.</text>
</comment>
<dbReference type="RefSeq" id="WP_307256743.1">
    <property type="nucleotide sequence ID" value="NZ_JAUSUC010000010.1"/>
</dbReference>
<dbReference type="InterPro" id="IPR035945">
    <property type="entry name" value="YhaI-like_sf"/>
</dbReference>
<protein>
    <recommendedName>
        <fullName evidence="3">DUF1878 family protein</fullName>
    </recommendedName>
</protein>
<sequence>MVEDLIKRIEKLEFHQQLLLNMVKRDDYPFNWIIIEKRLSREDRDEFFKVCEELNKVRLEQKAEGFVFHSPLFKEFKRRVHPRLRSKEVIEACIQQGVYVPLMVELKKNI</sequence>
<dbReference type="Pfam" id="PF08963">
    <property type="entry name" value="DUF1878"/>
    <property type="match status" value="1"/>
</dbReference>
<dbReference type="AlphaFoldDB" id="A0AAJ1SYC0"/>
<dbReference type="InterPro" id="IPR015058">
    <property type="entry name" value="DUF1878"/>
</dbReference>
<accession>A0AAJ1SYC0</accession>
<evidence type="ECO:0008006" key="3">
    <source>
        <dbReference type="Google" id="ProtNLM"/>
    </source>
</evidence>
<evidence type="ECO:0000313" key="1">
    <source>
        <dbReference type="EMBL" id="MDQ0214754.1"/>
    </source>
</evidence>
<dbReference type="Gene3D" id="1.10.3750.10">
    <property type="entry name" value="YhaI-like"/>
    <property type="match status" value="1"/>
</dbReference>
<organism evidence="1 2">
    <name type="scientific">Oikeobacillus pervagus</name>
    <dbReference type="NCBI Taxonomy" id="1325931"/>
    <lineage>
        <taxon>Bacteria</taxon>
        <taxon>Bacillati</taxon>
        <taxon>Bacillota</taxon>
        <taxon>Bacilli</taxon>
        <taxon>Bacillales</taxon>
        <taxon>Bacillaceae</taxon>
        <taxon>Oikeobacillus</taxon>
    </lineage>
</organism>
<dbReference type="SUPFAM" id="SSF109915">
    <property type="entry name" value="Hypothetical protein YhaI"/>
    <property type="match status" value="1"/>
</dbReference>
<gene>
    <name evidence="1" type="ORF">J2S13_001151</name>
</gene>
<proteinExistence type="predicted"/>
<evidence type="ECO:0000313" key="2">
    <source>
        <dbReference type="Proteomes" id="UP001237207"/>
    </source>
</evidence>
<dbReference type="EMBL" id="JAUSUC010000010">
    <property type="protein sequence ID" value="MDQ0214754.1"/>
    <property type="molecule type" value="Genomic_DNA"/>
</dbReference>
<keyword evidence="2" id="KW-1185">Reference proteome</keyword>
<dbReference type="Proteomes" id="UP001237207">
    <property type="component" value="Unassembled WGS sequence"/>
</dbReference>
<reference evidence="1" key="1">
    <citation type="submission" date="2023-07" db="EMBL/GenBank/DDBJ databases">
        <title>Genomic Encyclopedia of Type Strains, Phase IV (KMG-IV): sequencing the most valuable type-strain genomes for metagenomic binning, comparative biology and taxonomic classification.</title>
        <authorList>
            <person name="Goeker M."/>
        </authorList>
    </citation>
    <scope>NUCLEOTIDE SEQUENCE</scope>
    <source>
        <strain evidence="1">DSM 23947</strain>
    </source>
</reference>
<name>A0AAJ1SYC0_9BACI</name>